<gene>
    <name evidence="1" type="ORF">SAMN04489720_1203</name>
</gene>
<name>A0A1G8C8W6_9MICO</name>
<keyword evidence="2" id="KW-1185">Reference proteome</keyword>
<sequence>MALDPQQQIVTITAPTANDGVRALLGHLDRGPGASIVSLSFDTATYRNSGTTVVTSSGVVLVAVVAHTAPVPPGTVPPHIQIDV</sequence>
<evidence type="ECO:0000313" key="1">
    <source>
        <dbReference type="EMBL" id="SDH41835.1"/>
    </source>
</evidence>
<organism evidence="1 2">
    <name type="scientific">Agrococcus jejuensis</name>
    <dbReference type="NCBI Taxonomy" id="399736"/>
    <lineage>
        <taxon>Bacteria</taxon>
        <taxon>Bacillati</taxon>
        <taxon>Actinomycetota</taxon>
        <taxon>Actinomycetes</taxon>
        <taxon>Micrococcales</taxon>
        <taxon>Microbacteriaceae</taxon>
        <taxon>Agrococcus</taxon>
    </lineage>
</organism>
<reference evidence="2" key="1">
    <citation type="submission" date="2016-10" db="EMBL/GenBank/DDBJ databases">
        <authorList>
            <person name="Varghese N."/>
            <person name="Submissions S."/>
        </authorList>
    </citation>
    <scope>NUCLEOTIDE SEQUENCE [LARGE SCALE GENOMIC DNA]</scope>
    <source>
        <strain evidence="2">DSM 22002</strain>
    </source>
</reference>
<dbReference type="Proteomes" id="UP000198822">
    <property type="component" value="Chromosome I"/>
</dbReference>
<protein>
    <submittedName>
        <fullName evidence="1">Uncharacterized protein</fullName>
    </submittedName>
</protein>
<proteinExistence type="predicted"/>
<accession>A0A1G8C8W6</accession>
<dbReference type="AlphaFoldDB" id="A0A1G8C8W6"/>
<dbReference type="RefSeq" id="WP_092503342.1">
    <property type="nucleotide sequence ID" value="NZ_LT629695.1"/>
</dbReference>
<evidence type="ECO:0000313" key="2">
    <source>
        <dbReference type="Proteomes" id="UP000198822"/>
    </source>
</evidence>
<dbReference type="EMBL" id="LT629695">
    <property type="protein sequence ID" value="SDH41835.1"/>
    <property type="molecule type" value="Genomic_DNA"/>
</dbReference>